<protein>
    <submittedName>
        <fullName evidence="2">Uncharacterized protein</fullName>
    </submittedName>
</protein>
<sequence>GVHMGAASDDCVPDNLETDTVSTPAHQPILIDAPRLCASLRFPSLPGNLDTSSHLEEIPKHMSDPALPVS</sequence>
<proteinExistence type="predicted"/>
<name>A0ABD0Q1R9_CIRMR</name>
<evidence type="ECO:0000256" key="1">
    <source>
        <dbReference type="SAM" id="MobiDB-lite"/>
    </source>
</evidence>
<evidence type="ECO:0000313" key="3">
    <source>
        <dbReference type="Proteomes" id="UP001529510"/>
    </source>
</evidence>
<feature type="region of interest" description="Disordered" evidence="1">
    <location>
        <begin position="48"/>
        <end position="70"/>
    </location>
</feature>
<feature type="compositionally biased region" description="Basic and acidic residues" evidence="1">
    <location>
        <begin position="53"/>
        <end position="63"/>
    </location>
</feature>
<keyword evidence="3" id="KW-1185">Reference proteome</keyword>
<dbReference type="EMBL" id="JAMKFB020000012">
    <property type="protein sequence ID" value="KAL0179922.1"/>
    <property type="molecule type" value="Genomic_DNA"/>
</dbReference>
<accession>A0ABD0Q1R9</accession>
<comment type="caution">
    <text evidence="2">The sequence shown here is derived from an EMBL/GenBank/DDBJ whole genome shotgun (WGS) entry which is preliminary data.</text>
</comment>
<reference evidence="2 3" key="1">
    <citation type="submission" date="2024-05" db="EMBL/GenBank/DDBJ databases">
        <title>Genome sequencing and assembly of Indian major carp, Cirrhinus mrigala (Hamilton, 1822).</title>
        <authorList>
            <person name="Mohindra V."/>
            <person name="Chowdhury L.M."/>
            <person name="Lal K."/>
            <person name="Jena J.K."/>
        </authorList>
    </citation>
    <scope>NUCLEOTIDE SEQUENCE [LARGE SCALE GENOMIC DNA]</scope>
    <source>
        <strain evidence="2">CM1030</strain>
        <tissue evidence="2">Blood</tissue>
    </source>
</reference>
<feature type="region of interest" description="Disordered" evidence="1">
    <location>
        <begin position="1"/>
        <end position="23"/>
    </location>
</feature>
<gene>
    <name evidence="2" type="ORF">M9458_025364</name>
</gene>
<dbReference type="AlphaFoldDB" id="A0ABD0Q1R9"/>
<organism evidence="2 3">
    <name type="scientific">Cirrhinus mrigala</name>
    <name type="common">Mrigala</name>
    <dbReference type="NCBI Taxonomy" id="683832"/>
    <lineage>
        <taxon>Eukaryota</taxon>
        <taxon>Metazoa</taxon>
        <taxon>Chordata</taxon>
        <taxon>Craniata</taxon>
        <taxon>Vertebrata</taxon>
        <taxon>Euteleostomi</taxon>
        <taxon>Actinopterygii</taxon>
        <taxon>Neopterygii</taxon>
        <taxon>Teleostei</taxon>
        <taxon>Ostariophysi</taxon>
        <taxon>Cypriniformes</taxon>
        <taxon>Cyprinidae</taxon>
        <taxon>Labeoninae</taxon>
        <taxon>Labeonini</taxon>
        <taxon>Cirrhinus</taxon>
    </lineage>
</organism>
<evidence type="ECO:0000313" key="2">
    <source>
        <dbReference type="EMBL" id="KAL0179922.1"/>
    </source>
</evidence>
<dbReference type="Proteomes" id="UP001529510">
    <property type="component" value="Unassembled WGS sequence"/>
</dbReference>
<feature type="non-terminal residue" evidence="2">
    <location>
        <position position="1"/>
    </location>
</feature>